<dbReference type="PRINTS" id="PR00344">
    <property type="entry name" value="BCTRLSENSOR"/>
</dbReference>
<dbReference type="PROSITE" id="PS50109">
    <property type="entry name" value="HIS_KIN"/>
    <property type="match status" value="1"/>
</dbReference>
<dbReference type="InterPro" id="IPR001789">
    <property type="entry name" value="Sig_transdc_resp-reg_receiver"/>
</dbReference>
<dbReference type="GO" id="GO:0000155">
    <property type="term" value="F:phosphorelay sensor kinase activity"/>
    <property type="evidence" value="ECO:0007669"/>
    <property type="project" value="InterPro"/>
</dbReference>
<keyword evidence="4" id="KW-0808">Transferase</keyword>
<evidence type="ECO:0000256" key="1">
    <source>
        <dbReference type="ARBA" id="ARBA00000085"/>
    </source>
</evidence>
<evidence type="ECO:0000256" key="9">
    <source>
        <dbReference type="ARBA" id="ARBA00023015"/>
    </source>
</evidence>
<evidence type="ECO:0000256" key="5">
    <source>
        <dbReference type="ARBA" id="ARBA00022741"/>
    </source>
</evidence>
<evidence type="ECO:0000313" key="16">
    <source>
        <dbReference type="Proteomes" id="UP000014200"/>
    </source>
</evidence>
<dbReference type="CDD" id="cd00082">
    <property type="entry name" value="HisKA"/>
    <property type="match status" value="1"/>
</dbReference>
<dbReference type="PROSITE" id="PS01124">
    <property type="entry name" value="HTH_ARAC_FAMILY_2"/>
    <property type="match status" value="1"/>
</dbReference>
<comment type="caution">
    <text evidence="15">The sequence shown here is derived from an EMBL/GenBank/DDBJ whole genome shotgun (WGS) entry which is preliminary data.</text>
</comment>
<dbReference type="SMART" id="SM00448">
    <property type="entry name" value="REC"/>
    <property type="match status" value="1"/>
</dbReference>
<dbReference type="InterPro" id="IPR011110">
    <property type="entry name" value="Reg_prop"/>
</dbReference>
<evidence type="ECO:0000256" key="7">
    <source>
        <dbReference type="ARBA" id="ARBA00022840"/>
    </source>
</evidence>
<dbReference type="SMART" id="SM00342">
    <property type="entry name" value="HTH_ARAC"/>
    <property type="match status" value="1"/>
</dbReference>
<dbReference type="InterPro" id="IPR015943">
    <property type="entry name" value="WD40/YVTN_repeat-like_dom_sf"/>
</dbReference>
<evidence type="ECO:0000259" key="12">
    <source>
        <dbReference type="PROSITE" id="PS01124"/>
    </source>
</evidence>
<dbReference type="HOGENOM" id="CLU_000445_28_1_10"/>
<dbReference type="EMBL" id="ASSP01000017">
    <property type="protein sequence ID" value="EOS11596.1"/>
    <property type="molecule type" value="Genomic_DNA"/>
</dbReference>
<dbReference type="SUPFAM" id="SSF63829">
    <property type="entry name" value="Calcium-dependent phosphotriesterase"/>
    <property type="match status" value="2"/>
</dbReference>
<dbReference type="RefSeq" id="WP_016277050.1">
    <property type="nucleotide sequence ID" value="NZ_JABVZU010000003.1"/>
</dbReference>
<dbReference type="SUPFAM" id="SSF47384">
    <property type="entry name" value="Homodimeric domain of signal transducing histidine kinase"/>
    <property type="match status" value="1"/>
</dbReference>
<keyword evidence="6" id="KW-0418">Kinase</keyword>
<dbReference type="SMART" id="SM00387">
    <property type="entry name" value="HATPase_c"/>
    <property type="match status" value="1"/>
</dbReference>
<evidence type="ECO:0000256" key="8">
    <source>
        <dbReference type="ARBA" id="ARBA00023012"/>
    </source>
</evidence>
<dbReference type="InterPro" id="IPR003594">
    <property type="entry name" value="HATPase_dom"/>
</dbReference>
<dbReference type="SUPFAM" id="SSF46689">
    <property type="entry name" value="Homeodomain-like"/>
    <property type="match status" value="1"/>
</dbReference>
<dbReference type="Gene3D" id="1.10.10.60">
    <property type="entry name" value="Homeodomain-like"/>
    <property type="match status" value="1"/>
</dbReference>
<sequence length="1400" mass="159396">MRQRINIYLLTMTLVKRFFCGLLFLSIFTVQSAWTADFHFKSFPELDNLPSKDVQSVYQDCDGYIWVATRNGLFCFDGYNVVTYKSNVFHPSLLTDNNVYCMAEDHSHRLWIGTSSGLNMLDKRTGSIRKYGTDLLNSGGVSTLLVTSVGRILIGTERGLYEYREEDDDFTSLDYDATGGKLGVSGIKSLMEDDRGDVWIGTWSSGLVRQEYKTGRFIGYPRMNPNNSAHVLFQDSAGRIWVGTWGAGLQLLNHPYEPERTTWTTFSNNSEDKSSLSDNLVYALSEDVQTHTLWVGTRCGLSVLSLQQELTADVPFSHCYADESEDAIAGSEVASLTCDRQGLMWVGMIGGGVNIVNTRKPLFECKLLTEVKHCLHNTTVKRLMLDTDNNLWMGIGSAGFGILSLPAGKFTHFTDIPEFAVYPWISTSVSCLQMSPSTGNIWIGIYNAGLFEYIPDAPVGHRVKYYAGTGGEAWICGSCIYDVYEDSSDRTWVATRTGISMRTIDGCAVRLDSLEVDNTRLNEIIFLQIQEGEKGEIWAASERNGIFRIQGTGTDWRNYRVFRYSTRNGKLNHDHVNCIFKDSCGRIWVGSGGSGLNLYDAIRDCFLPVHTWWNLPGDAVVSILQDRSGNLWLGSNVGLLRLSVADDATTATFRLYTTADGLQDNVFNSSSAFQASDGKLFFGGLRGYNSFYPEELEEESFTSRPELTELKIFGQPWSALPYETRKRITDLTPQFADHITLDYQQNNFTLEFSALEYTNPQRNLYAYRLEGFDKKWHYTDATNRFASYNNLQPGTYAFSMYSSNSNGLWNKTPRQLKVTILPPPWKTWWAYTLYMLLVAGSIGYFYRMARNRMRLQNALHLREMEKEKAEELNHAKLQFFTNITHELLTPLTILSASVDEMKQTAPTYKEQYQVMTNNINRLIRLLQQILEFRKAESGNLKLKVSLDDLARFIRRELDSFRPLMQQKNIRFALDYDGEPFVTWFDADKMDKILYNLLSNAAKYSRPDETVRVQLVTEGDGMLRLTVKDNGPGIPKEHQEDLFKRFYEGSYRKFNTIGTGIGLSLVHDLVALHHGTIEVESEEGHGTTFYIRLPMTETAYAPEERDASGQVVAAPVPVYEEPDEETILRKSASDPTASPDEERTALLLVEDNVELLELMTKLLNREYLIYTAVNGKIAIETLEQHEVGLIVSDVMMPEMDGIALCRYVKSHLEISHIPLILLTAKNQEEDRVEAYESGADAFITKPFSLSVLHARIGNLLRACQQKRKEFKNQLVFEAKELEYTSIDEEFLKQAVDCVNRYLDDPDFDLSRFLDEMHTTKSTCFRKLKSLTGLTFVSFLRNIRMKAACRIMEEKKRIRIAELAFAVGYNDPRYFSSSFKKEMGMHPSEYMEKFTQNGNLEE</sequence>
<dbReference type="Pfam" id="PF07494">
    <property type="entry name" value="Reg_prop"/>
    <property type="match status" value="4"/>
</dbReference>
<keyword evidence="9" id="KW-0805">Transcription regulation</keyword>
<dbReference type="FunFam" id="3.30.565.10:FF:000037">
    <property type="entry name" value="Hybrid sensor histidine kinase/response regulator"/>
    <property type="match status" value="1"/>
</dbReference>
<dbReference type="Gene3D" id="3.40.50.2300">
    <property type="match status" value="1"/>
</dbReference>
<dbReference type="CDD" id="cd17574">
    <property type="entry name" value="REC_OmpR"/>
    <property type="match status" value="1"/>
</dbReference>
<dbReference type="Gene3D" id="2.60.40.10">
    <property type="entry name" value="Immunoglobulins"/>
    <property type="match status" value="1"/>
</dbReference>
<dbReference type="GO" id="GO:0003700">
    <property type="term" value="F:DNA-binding transcription factor activity"/>
    <property type="evidence" value="ECO:0007669"/>
    <property type="project" value="InterPro"/>
</dbReference>
<dbReference type="PANTHER" id="PTHR43547:SF2">
    <property type="entry name" value="HYBRID SIGNAL TRANSDUCTION HISTIDINE KINASE C"/>
    <property type="match status" value="1"/>
</dbReference>
<dbReference type="Pfam" id="PF02518">
    <property type="entry name" value="HATPase_c"/>
    <property type="match status" value="1"/>
</dbReference>
<evidence type="ECO:0000256" key="3">
    <source>
        <dbReference type="ARBA" id="ARBA00022553"/>
    </source>
</evidence>
<evidence type="ECO:0000259" key="14">
    <source>
        <dbReference type="PROSITE" id="PS50110"/>
    </source>
</evidence>
<dbReference type="InterPro" id="IPR005467">
    <property type="entry name" value="His_kinase_dom"/>
</dbReference>
<dbReference type="Gene3D" id="1.10.287.130">
    <property type="match status" value="1"/>
</dbReference>
<accession>R9I638</accession>
<keyword evidence="3 11" id="KW-0597">Phosphoprotein</keyword>
<feature type="domain" description="Histidine kinase" evidence="13">
    <location>
        <begin position="882"/>
        <end position="1096"/>
    </location>
</feature>
<evidence type="ECO:0000256" key="4">
    <source>
        <dbReference type="ARBA" id="ARBA00022679"/>
    </source>
</evidence>
<evidence type="ECO:0000259" key="13">
    <source>
        <dbReference type="PROSITE" id="PS50109"/>
    </source>
</evidence>
<dbReference type="Pfam" id="PF12833">
    <property type="entry name" value="HTH_18"/>
    <property type="match status" value="1"/>
</dbReference>
<dbReference type="GO" id="GO:0005524">
    <property type="term" value="F:ATP binding"/>
    <property type="evidence" value="ECO:0007669"/>
    <property type="project" value="UniProtKB-KW"/>
</dbReference>
<keyword evidence="10" id="KW-0804">Transcription</keyword>
<dbReference type="InterPro" id="IPR011006">
    <property type="entry name" value="CheY-like_superfamily"/>
</dbReference>
<keyword evidence="7" id="KW-0067">ATP-binding</keyword>
<dbReference type="InterPro" id="IPR013783">
    <property type="entry name" value="Ig-like_fold"/>
</dbReference>
<dbReference type="FunFam" id="2.60.40.10:FF:000791">
    <property type="entry name" value="Two-component system sensor histidine kinase/response regulator"/>
    <property type="match status" value="1"/>
</dbReference>
<dbReference type="GO" id="GO:0043565">
    <property type="term" value="F:sequence-specific DNA binding"/>
    <property type="evidence" value="ECO:0007669"/>
    <property type="project" value="InterPro"/>
</dbReference>
<dbReference type="GeneID" id="82155306"/>
<dbReference type="EC" id="2.7.13.3" evidence="2"/>
<keyword evidence="16" id="KW-1185">Reference proteome</keyword>
<dbReference type="Pfam" id="PF00072">
    <property type="entry name" value="Response_reg"/>
    <property type="match status" value="1"/>
</dbReference>
<evidence type="ECO:0000256" key="2">
    <source>
        <dbReference type="ARBA" id="ARBA00012438"/>
    </source>
</evidence>
<evidence type="ECO:0000256" key="6">
    <source>
        <dbReference type="ARBA" id="ARBA00022777"/>
    </source>
</evidence>
<dbReference type="STRING" id="1235788.C802_02707"/>
<dbReference type="InterPro" id="IPR011123">
    <property type="entry name" value="Y_Y_Y"/>
</dbReference>
<organism evidence="15 16">
    <name type="scientific">Phocaeicola sartorii</name>
    <dbReference type="NCBI Taxonomy" id="671267"/>
    <lineage>
        <taxon>Bacteria</taxon>
        <taxon>Pseudomonadati</taxon>
        <taxon>Bacteroidota</taxon>
        <taxon>Bacteroidia</taxon>
        <taxon>Bacteroidales</taxon>
        <taxon>Bacteroidaceae</taxon>
        <taxon>Phocaeicola</taxon>
    </lineage>
</organism>
<dbReference type="SUPFAM" id="SSF55874">
    <property type="entry name" value="ATPase domain of HSP90 chaperone/DNA topoisomerase II/histidine kinase"/>
    <property type="match status" value="1"/>
</dbReference>
<dbReference type="SMART" id="SM00388">
    <property type="entry name" value="HisKA"/>
    <property type="match status" value="1"/>
</dbReference>
<dbReference type="Gene3D" id="2.130.10.10">
    <property type="entry name" value="YVTN repeat-like/Quinoprotein amine dehydrogenase"/>
    <property type="match status" value="2"/>
</dbReference>
<name>R9I638_9BACT</name>
<evidence type="ECO:0000256" key="11">
    <source>
        <dbReference type="PROSITE-ProRule" id="PRU00169"/>
    </source>
</evidence>
<feature type="modified residue" description="4-aspartylphosphate" evidence="11">
    <location>
        <position position="1192"/>
    </location>
</feature>
<evidence type="ECO:0000256" key="10">
    <source>
        <dbReference type="ARBA" id="ARBA00023163"/>
    </source>
</evidence>
<feature type="domain" description="HTH araC/xylS-type" evidence="12">
    <location>
        <begin position="1291"/>
        <end position="1391"/>
    </location>
</feature>
<dbReference type="Pfam" id="PF07495">
    <property type="entry name" value="Y_Y_Y"/>
    <property type="match status" value="1"/>
</dbReference>
<dbReference type="PANTHER" id="PTHR43547">
    <property type="entry name" value="TWO-COMPONENT HISTIDINE KINASE"/>
    <property type="match status" value="1"/>
</dbReference>
<protein>
    <recommendedName>
        <fullName evidence="2">histidine kinase</fullName>
        <ecNumber evidence="2">2.7.13.3</ecNumber>
    </recommendedName>
</protein>
<dbReference type="InterPro" id="IPR018060">
    <property type="entry name" value="HTH_AraC"/>
</dbReference>
<dbReference type="PROSITE" id="PS50110">
    <property type="entry name" value="RESPONSE_REGULATORY"/>
    <property type="match status" value="1"/>
</dbReference>
<dbReference type="InterPro" id="IPR004358">
    <property type="entry name" value="Sig_transdc_His_kin-like_C"/>
</dbReference>
<dbReference type="PATRIC" id="fig|1235788.3.peg.2777"/>
<dbReference type="Proteomes" id="UP000014200">
    <property type="component" value="Unassembled WGS sequence"/>
</dbReference>
<reference evidence="15 16" key="1">
    <citation type="submission" date="2013-04" db="EMBL/GenBank/DDBJ databases">
        <title>The Genome Sequence of Bacteroides massiliensis dnLKV3.</title>
        <authorList>
            <consortium name="The Broad Institute Genomics Platform"/>
            <consortium name="The Broad Institute Genome Sequencing Center for Infectious Disease"/>
            <person name="Earl A."/>
            <person name="Xavier R."/>
            <person name="Kuhn K."/>
            <person name="Stappenbeck T."/>
            <person name="Walker B."/>
            <person name="Young S."/>
            <person name="Zeng Q."/>
            <person name="Gargeya S."/>
            <person name="Fitzgerald M."/>
            <person name="Haas B."/>
            <person name="Abouelleil A."/>
            <person name="Allen A.W."/>
            <person name="Alvarado L."/>
            <person name="Arachchi H.M."/>
            <person name="Berlin A.M."/>
            <person name="Chapman S.B."/>
            <person name="Gainer-Dewar J."/>
            <person name="Goldberg J."/>
            <person name="Griggs A."/>
            <person name="Gujja S."/>
            <person name="Hansen M."/>
            <person name="Howarth C."/>
            <person name="Imamovic A."/>
            <person name="Ireland A."/>
            <person name="Larimer J."/>
            <person name="McCowan C."/>
            <person name="Murphy C."/>
            <person name="Pearson M."/>
            <person name="Poon T.W."/>
            <person name="Priest M."/>
            <person name="Roberts A."/>
            <person name="Saif S."/>
            <person name="Shea T."/>
            <person name="Sisk P."/>
            <person name="Sykes S."/>
            <person name="Wortman J."/>
            <person name="Nusbaum C."/>
            <person name="Birren B."/>
        </authorList>
    </citation>
    <scope>NUCLEOTIDE SEQUENCE [LARGE SCALE GENOMIC DNA]</scope>
    <source>
        <strain evidence="16">dnLKV3</strain>
    </source>
</reference>
<dbReference type="InterPro" id="IPR036890">
    <property type="entry name" value="HATPase_C_sf"/>
</dbReference>
<dbReference type="Gene3D" id="3.30.565.10">
    <property type="entry name" value="Histidine kinase-like ATPase, C-terminal domain"/>
    <property type="match status" value="1"/>
</dbReference>
<dbReference type="InterPro" id="IPR009057">
    <property type="entry name" value="Homeodomain-like_sf"/>
</dbReference>
<dbReference type="SUPFAM" id="SSF52172">
    <property type="entry name" value="CheY-like"/>
    <property type="match status" value="1"/>
</dbReference>
<feature type="domain" description="Response regulatory" evidence="14">
    <location>
        <begin position="1144"/>
        <end position="1259"/>
    </location>
</feature>
<keyword evidence="5" id="KW-0547">Nucleotide-binding</keyword>
<dbReference type="Pfam" id="PF00512">
    <property type="entry name" value="HisKA"/>
    <property type="match status" value="1"/>
</dbReference>
<proteinExistence type="predicted"/>
<comment type="catalytic activity">
    <reaction evidence="1">
        <text>ATP + protein L-histidine = ADP + protein N-phospho-L-histidine.</text>
        <dbReference type="EC" id="2.7.13.3"/>
    </reaction>
</comment>
<gene>
    <name evidence="15" type="ORF">C802_02707</name>
</gene>
<dbReference type="InterPro" id="IPR003661">
    <property type="entry name" value="HisK_dim/P_dom"/>
</dbReference>
<dbReference type="InterPro" id="IPR036097">
    <property type="entry name" value="HisK_dim/P_sf"/>
</dbReference>
<keyword evidence="8" id="KW-0902">Two-component regulatory system</keyword>
<dbReference type="CDD" id="cd00075">
    <property type="entry name" value="HATPase"/>
    <property type="match status" value="1"/>
</dbReference>
<evidence type="ECO:0000313" key="15">
    <source>
        <dbReference type="EMBL" id="EOS11596.1"/>
    </source>
</evidence>